<accession>A0ABX1TQ61</accession>
<comment type="caution">
    <text evidence="3">The sequence shown here is derived from an EMBL/GenBank/DDBJ whole genome shotgun (WGS) entry which is preliminary data.</text>
</comment>
<proteinExistence type="predicted"/>
<evidence type="ECO:0000313" key="3">
    <source>
        <dbReference type="EMBL" id="NMQ20076.1"/>
    </source>
</evidence>
<name>A0ABX1TQ61_9GAMM</name>
<dbReference type="Pfam" id="PF01266">
    <property type="entry name" value="DAO"/>
    <property type="match status" value="1"/>
</dbReference>
<dbReference type="InterPro" id="IPR006076">
    <property type="entry name" value="FAD-dep_OxRdtase"/>
</dbReference>
<protein>
    <submittedName>
        <fullName evidence="3">FAD-dependent oxidoreductase</fullName>
    </submittedName>
</protein>
<dbReference type="Gene3D" id="3.30.9.10">
    <property type="entry name" value="D-Amino Acid Oxidase, subunit A, domain 2"/>
    <property type="match status" value="1"/>
</dbReference>
<sequence length="431" mass="47127">MRLGQRRSGGGDGLYRGLLHHQHHCPHSQATVSTIQRILNVDAAIVGGGIAGLWLLARLRERGYSALLIESERLGAGQTICAQGIVHGGAKYSLHGQVSRSAEAVAGMPELWRRCLRGEDAIDLRGARLLAEHQYLWATGAPISRLAAFFASKLMRSRMDKVAADAEGAHAVPVALRHPAFHGTLYRLDEPVLDVASVLTTFAERYRDVIARSQGPVTLKADGTMTLHCVGHPQQVLRPAITVFTAGAGNIGLPWVAQQLRPLHMVLARGINLPGPLYAHCLGASDLPQLTVTSHFDADGRLIWYLGGGLAEEGIKRDRHEQIRAARRELSALLPWVDWNPVEFATFTIQRAEAQQPGGGRPAGPGVFRDGRVIAAWPTKLALAPLLAEQIEEVLRSHGVRPRSTDLRALMGWPRPEIAVYPWDRDDLEWS</sequence>
<evidence type="ECO:0000256" key="1">
    <source>
        <dbReference type="ARBA" id="ARBA00023002"/>
    </source>
</evidence>
<organism evidence="3 4">
    <name type="scientific">Candidatus Competibacter phosphatis</name>
    <dbReference type="NCBI Taxonomy" id="221280"/>
    <lineage>
        <taxon>Bacteria</taxon>
        <taxon>Pseudomonadati</taxon>
        <taxon>Pseudomonadota</taxon>
        <taxon>Gammaproteobacteria</taxon>
        <taxon>Candidatus Competibacteraceae</taxon>
        <taxon>Candidatus Competibacter</taxon>
    </lineage>
</organism>
<keyword evidence="4" id="KW-1185">Reference proteome</keyword>
<evidence type="ECO:0000313" key="4">
    <source>
        <dbReference type="Proteomes" id="UP000760480"/>
    </source>
</evidence>
<dbReference type="Proteomes" id="UP000760480">
    <property type="component" value="Unassembled WGS sequence"/>
</dbReference>
<dbReference type="EMBL" id="SPMZ01000037">
    <property type="protein sequence ID" value="NMQ20076.1"/>
    <property type="molecule type" value="Genomic_DNA"/>
</dbReference>
<keyword evidence="1" id="KW-0560">Oxidoreductase</keyword>
<dbReference type="SUPFAM" id="SSF51905">
    <property type="entry name" value="FAD/NAD(P)-binding domain"/>
    <property type="match status" value="1"/>
</dbReference>
<dbReference type="InterPro" id="IPR036188">
    <property type="entry name" value="FAD/NAD-bd_sf"/>
</dbReference>
<dbReference type="Gene3D" id="3.50.50.60">
    <property type="entry name" value="FAD/NAD(P)-binding domain"/>
    <property type="match status" value="1"/>
</dbReference>
<feature type="domain" description="FAD dependent oxidoreductase" evidence="2">
    <location>
        <begin position="42"/>
        <end position="335"/>
    </location>
</feature>
<reference evidence="3 4" key="1">
    <citation type="submission" date="2019-03" db="EMBL/GenBank/DDBJ databases">
        <title>Metabolic reconstructions from genomes of highly enriched 'Candidatus Accumulibacter' and 'Candidatus Competibacter' bioreactor populations.</title>
        <authorList>
            <person name="Annavajhala M.K."/>
            <person name="Welles L."/>
            <person name="Abbas B."/>
            <person name="Sorokin D."/>
            <person name="Park H."/>
            <person name="Van Loosdrecht M."/>
            <person name="Chandran K."/>
        </authorList>
    </citation>
    <scope>NUCLEOTIDE SEQUENCE [LARGE SCALE GENOMIC DNA]</scope>
    <source>
        <strain evidence="3 4">SBR_G</strain>
    </source>
</reference>
<evidence type="ECO:0000259" key="2">
    <source>
        <dbReference type="Pfam" id="PF01266"/>
    </source>
</evidence>
<gene>
    <name evidence="3" type="ORF">E4P82_13240</name>
</gene>